<organism evidence="1 5">
    <name type="scientific">Rotaria magnacalcarata</name>
    <dbReference type="NCBI Taxonomy" id="392030"/>
    <lineage>
        <taxon>Eukaryota</taxon>
        <taxon>Metazoa</taxon>
        <taxon>Spiralia</taxon>
        <taxon>Gnathifera</taxon>
        <taxon>Rotifera</taxon>
        <taxon>Eurotatoria</taxon>
        <taxon>Bdelloidea</taxon>
        <taxon>Philodinida</taxon>
        <taxon>Philodinidae</taxon>
        <taxon>Rotaria</taxon>
    </lineage>
</organism>
<evidence type="ECO:0000313" key="1">
    <source>
        <dbReference type="EMBL" id="CAF5158284.1"/>
    </source>
</evidence>
<evidence type="ECO:0000313" key="2">
    <source>
        <dbReference type="EMBL" id="CAF5158339.1"/>
    </source>
</evidence>
<dbReference type="EMBL" id="CAJOBJ010369219">
    <property type="protein sequence ID" value="CAF5222627.1"/>
    <property type="molecule type" value="Genomic_DNA"/>
</dbReference>
<dbReference type="EMBL" id="CAJOBH010263438">
    <property type="protein sequence ID" value="CAF5158284.1"/>
    <property type="molecule type" value="Genomic_DNA"/>
</dbReference>
<name>A0A8S3GBY2_9BILA</name>
<dbReference type="EMBL" id="CAJOBJ010369295">
    <property type="protein sequence ID" value="CAF5222659.1"/>
    <property type="molecule type" value="Genomic_DNA"/>
</dbReference>
<proteinExistence type="predicted"/>
<evidence type="ECO:0000313" key="4">
    <source>
        <dbReference type="EMBL" id="CAF5222659.1"/>
    </source>
</evidence>
<dbReference type="AlphaFoldDB" id="A0A8S3GBY2"/>
<dbReference type="EMBL" id="CAJOBH010263494">
    <property type="protein sequence ID" value="CAF5158339.1"/>
    <property type="molecule type" value="Genomic_DNA"/>
</dbReference>
<dbReference type="Proteomes" id="UP000681967">
    <property type="component" value="Unassembled WGS sequence"/>
</dbReference>
<accession>A0A8S3GBY2</accession>
<evidence type="ECO:0000313" key="3">
    <source>
        <dbReference type="EMBL" id="CAF5222627.1"/>
    </source>
</evidence>
<feature type="non-terminal residue" evidence="1">
    <location>
        <position position="1"/>
    </location>
</feature>
<protein>
    <submittedName>
        <fullName evidence="1">Uncharacterized protein</fullName>
    </submittedName>
</protein>
<dbReference type="Proteomes" id="UP000681720">
    <property type="component" value="Unassembled WGS sequence"/>
</dbReference>
<evidence type="ECO:0000313" key="5">
    <source>
        <dbReference type="Proteomes" id="UP000681967"/>
    </source>
</evidence>
<comment type="caution">
    <text evidence="1">The sequence shown here is derived from an EMBL/GenBank/DDBJ whole genome shotgun (WGS) entry which is preliminary data.</text>
</comment>
<reference evidence="1" key="1">
    <citation type="submission" date="2021-02" db="EMBL/GenBank/DDBJ databases">
        <authorList>
            <person name="Nowell W R."/>
        </authorList>
    </citation>
    <scope>NUCLEOTIDE SEQUENCE</scope>
</reference>
<gene>
    <name evidence="1" type="ORF">BYL167_LOCUS73922</name>
    <name evidence="2" type="ORF">BYL167_LOCUS73932</name>
    <name evidence="3" type="ORF">GIL414_LOCUS85166</name>
    <name evidence="4" type="ORF">GIL414_LOCUS85183</name>
</gene>
<sequence>MTDDEILTDLETFNDSMVHFKETVDGRDLERMSTVLNQLLTILKHIIETYQLNDSIDVLEYAAKLIHLLQ</sequence>